<keyword evidence="3" id="KW-0408">Iron</keyword>
<dbReference type="InterPro" id="IPR051278">
    <property type="entry name" value="HdrB/HdrD_reductase"/>
</dbReference>
<dbReference type="GO" id="GO:0051536">
    <property type="term" value="F:iron-sulfur cluster binding"/>
    <property type="evidence" value="ECO:0007669"/>
    <property type="project" value="UniProtKB-KW"/>
</dbReference>
<dbReference type="SUPFAM" id="SSF46548">
    <property type="entry name" value="alpha-helical ferredoxin"/>
    <property type="match status" value="1"/>
</dbReference>
<evidence type="ECO:0000256" key="1">
    <source>
        <dbReference type="ARBA" id="ARBA00022723"/>
    </source>
</evidence>
<gene>
    <name evidence="6" type="ORF">A3K90_05275</name>
</gene>
<feature type="domain" description="4Fe-4S ferredoxin-type" evidence="5">
    <location>
        <begin position="17"/>
        <end position="47"/>
    </location>
</feature>
<accession>A0A165ME02</accession>
<dbReference type="InterPro" id="IPR004017">
    <property type="entry name" value="Cys_rich_dom"/>
</dbReference>
<dbReference type="Pfam" id="PF02754">
    <property type="entry name" value="CCG"/>
    <property type="match status" value="2"/>
</dbReference>
<dbReference type="PROSITE" id="PS51379">
    <property type="entry name" value="4FE4S_FER_2"/>
    <property type="match status" value="2"/>
</dbReference>
<keyword evidence="1" id="KW-0479">Metal-binding</keyword>
<dbReference type="Pfam" id="PF13187">
    <property type="entry name" value="Fer4_9"/>
    <property type="match status" value="1"/>
</dbReference>
<feature type="domain" description="4Fe-4S ferredoxin-type" evidence="5">
    <location>
        <begin position="61"/>
        <end position="90"/>
    </location>
</feature>
<evidence type="ECO:0000256" key="2">
    <source>
        <dbReference type="ARBA" id="ARBA00023002"/>
    </source>
</evidence>
<dbReference type="GO" id="GO:0046872">
    <property type="term" value="F:metal ion binding"/>
    <property type="evidence" value="ECO:0007669"/>
    <property type="project" value="UniProtKB-KW"/>
</dbReference>
<comment type="caution">
    <text evidence="6">The sequence shown here is derived from an EMBL/GenBank/DDBJ whole genome shotgun (WGS) entry which is preliminary data.</text>
</comment>
<protein>
    <submittedName>
        <fullName evidence="6">Disulfide reductase</fullName>
    </submittedName>
</protein>
<dbReference type="InterPro" id="IPR017900">
    <property type="entry name" value="4Fe4S_Fe_S_CS"/>
</dbReference>
<dbReference type="Gene3D" id="1.10.1060.10">
    <property type="entry name" value="Alpha-helical ferredoxin"/>
    <property type="match status" value="1"/>
</dbReference>
<dbReference type="PANTHER" id="PTHR42947:SF1">
    <property type="entry name" value="COB--COM HETERODISULFIDE REDUCTASE SUBUNIT B 1"/>
    <property type="match status" value="1"/>
</dbReference>
<dbReference type="InterPro" id="IPR017896">
    <property type="entry name" value="4Fe4S_Fe-S-bd"/>
</dbReference>
<sequence>MQEQKRLEGERLKQEITEVTGNAFNSCYQCGKCTAGCPAGNLMDNPPTRIMRLVQAGMVEEALRSDALWYCVGCMTCTSRCPQNMDIAGTMDALRSIALRTGMVSDDKAKKLVTAFHVSFLNNVKKHGRLQELSLVQSYKLRTRSFLQDAGAGITMIKEGKINPLHALTGKEDVKGKQEIAAIFAASEKQDLHHAATRKPKKNTFTAGTPIAIAPGSTIGYYPGCSLSGTAKEYDISVRKMCSLLGLKLKEIPDWNCCGATSAHATNHKLSLLLPARNQALADREGMELVLAPCAACQNRQVMARRALMEDPELRRELKETTGMEATGKAQFIGVTQLLEALGSEEIAKHVTKPLTSLTLACYYGCLLVRPFDAMQFDDPENPMKMEAVLQTLGASTVDWAFKIECCGAGLTLAQQGMVEDLTHNIARNAQANGAEAYAVACPLCHANLDMRQEGMRKRYGDIKQMPVYYISELVAIACGADPLEVAVGKHFVPALDMVSHR</sequence>
<dbReference type="PANTHER" id="PTHR42947">
    <property type="entry name" value="COB--COM HETERODISULFIDE REDUCTASE SUBUNIT B 1"/>
    <property type="match status" value="1"/>
</dbReference>
<proteinExistence type="predicted"/>
<dbReference type="GO" id="GO:0016491">
    <property type="term" value="F:oxidoreductase activity"/>
    <property type="evidence" value="ECO:0007669"/>
    <property type="project" value="UniProtKB-KW"/>
</dbReference>
<evidence type="ECO:0000256" key="4">
    <source>
        <dbReference type="ARBA" id="ARBA00023014"/>
    </source>
</evidence>
<reference evidence="6 7" key="1">
    <citation type="submission" date="2016-03" db="EMBL/GenBank/DDBJ databases">
        <title>Speciation and ecological success in dimly lit waters: horizontal gene transfer in a green sulfur bacteria bloom unveiled by metagenomic assembly.</title>
        <authorList>
            <person name="Llorens-Mares T."/>
            <person name="Liu Z."/>
            <person name="Allen L.Z."/>
            <person name="Rusch D.B."/>
            <person name="Craig M.T."/>
            <person name="Dupont C.L."/>
            <person name="Bryant D.A."/>
            <person name="Casamayor E.O."/>
        </authorList>
    </citation>
    <scope>NUCLEOTIDE SEQUENCE [LARGE SCALE GENOMIC DNA]</scope>
    <source>
        <strain evidence="6">CIII</strain>
    </source>
</reference>
<dbReference type="PROSITE" id="PS00198">
    <property type="entry name" value="4FE4S_FER_1"/>
    <property type="match status" value="1"/>
</dbReference>
<name>A0A165ME02_PELLU</name>
<organism evidence="6 7">
    <name type="scientific">Pelodictyon luteolum</name>
    <dbReference type="NCBI Taxonomy" id="1100"/>
    <lineage>
        <taxon>Bacteria</taxon>
        <taxon>Pseudomonadati</taxon>
        <taxon>Chlorobiota</taxon>
        <taxon>Chlorobiia</taxon>
        <taxon>Chlorobiales</taxon>
        <taxon>Chlorobiaceae</taxon>
        <taxon>Chlorobium/Pelodictyon group</taxon>
        <taxon>Pelodictyon</taxon>
    </lineage>
</organism>
<evidence type="ECO:0000259" key="5">
    <source>
        <dbReference type="PROSITE" id="PS51379"/>
    </source>
</evidence>
<keyword evidence="2" id="KW-0560">Oxidoreductase</keyword>
<dbReference type="RefSeq" id="WP_303680690.1">
    <property type="nucleotide sequence ID" value="NZ_LVWG01000009.1"/>
</dbReference>
<dbReference type="AlphaFoldDB" id="A0A165ME02"/>
<dbReference type="Proteomes" id="UP000076481">
    <property type="component" value="Unassembled WGS sequence"/>
</dbReference>
<keyword evidence="4" id="KW-0411">Iron-sulfur</keyword>
<evidence type="ECO:0000256" key="3">
    <source>
        <dbReference type="ARBA" id="ARBA00023004"/>
    </source>
</evidence>
<evidence type="ECO:0000313" key="6">
    <source>
        <dbReference type="EMBL" id="KZK75135.1"/>
    </source>
</evidence>
<dbReference type="InterPro" id="IPR009051">
    <property type="entry name" value="Helical_ferredxn"/>
</dbReference>
<evidence type="ECO:0000313" key="7">
    <source>
        <dbReference type="Proteomes" id="UP000076481"/>
    </source>
</evidence>
<dbReference type="Gene3D" id="1.20.1050.140">
    <property type="match status" value="1"/>
</dbReference>
<dbReference type="EMBL" id="LVWG01000009">
    <property type="protein sequence ID" value="KZK75135.1"/>
    <property type="molecule type" value="Genomic_DNA"/>
</dbReference>